<reference evidence="7 8" key="2">
    <citation type="submission" date="2019-01" db="EMBL/GenBank/DDBJ databases">
        <title>The decoding of complex shrimp genome reveals the adaptation for benthos swimmer, frequently molting mechanism and breeding impact on genome.</title>
        <authorList>
            <person name="Sun Y."/>
            <person name="Gao Y."/>
            <person name="Yu Y."/>
        </authorList>
    </citation>
    <scope>NUCLEOTIDE SEQUENCE [LARGE SCALE GENOMIC DNA]</scope>
    <source>
        <tissue evidence="7">Muscle</tissue>
    </source>
</reference>
<organism evidence="7 8">
    <name type="scientific">Penaeus vannamei</name>
    <name type="common">Whiteleg shrimp</name>
    <name type="synonym">Litopenaeus vannamei</name>
    <dbReference type="NCBI Taxonomy" id="6689"/>
    <lineage>
        <taxon>Eukaryota</taxon>
        <taxon>Metazoa</taxon>
        <taxon>Ecdysozoa</taxon>
        <taxon>Arthropoda</taxon>
        <taxon>Crustacea</taxon>
        <taxon>Multicrustacea</taxon>
        <taxon>Malacostraca</taxon>
        <taxon>Eumalacostraca</taxon>
        <taxon>Eucarida</taxon>
        <taxon>Decapoda</taxon>
        <taxon>Dendrobranchiata</taxon>
        <taxon>Penaeoidea</taxon>
        <taxon>Penaeidae</taxon>
        <taxon>Penaeus</taxon>
    </lineage>
</organism>
<dbReference type="CDD" id="cd06565">
    <property type="entry name" value="GH20_GcnA-like"/>
    <property type="match status" value="1"/>
</dbReference>
<comment type="caution">
    <text evidence="7">The sequence shown here is derived from an EMBL/GenBank/DDBJ whole genome shotgun (WGS) entry which is preliminary data.</text>
</comment>
<dbReference type="GO" id="GO:0005975">
    <property type="term" value="P:carbohydrate metabolic process"/>
    <property type="evidence" value="ECO:0007669"/>
    <property type="project" value="InterPro"/>
</dbReference>
<evidence type="ECO:0000313" key="7">
    <source>
        <dbReference type="EMBL" id="ROT85581.1"/>
    </source>
</evidence>
<proteinExistence type="inferred from homology"/>
<comment type="catalytic activity">
    <reaction evidence="1">
        <text>Hydrolysis of terminal non-reducing N-acetyl-D-hexosamine residues in N-acetyl-beta-D-hexosaminides.</text>
        <dbReference type="EC" id="3.2.1.52"/>
    </reaction>
</comment>
<accession>A0A3R7PX99</accession>
<dbReference type="AlphaFoldDB" id="A0A3R7PX99"/>
<sequence>MARASYFPHQLARLACKSSSQILLRRYRCHPPAAPESRGNTAGLDERKLQWRRSQPDGAEASWKRRDSHPPGRQATLISMVDIDGQGHRLVHLDLKGAPPRINYYEQLFPLIRSFGATGLLIEYEDMFPYHGKLKHLQAQNAYTPDDIAKLHSMADVNNLIIIPLVQTFGHFEYVLKHDENRALREVEHYPNALCPTHPDAFPLVTKLITQVLELHPKDKHLHIGADEVWHIGRCPRCQDEMETHKMTTNDLFLMWVLRLAKWIKAKYPHLTLIMWDDMMRQIPLERLLSSGIGDVVEPMIWQYHAKKFDFPPDLFSRYGAVFDGLWVASAFKGATGSTQFLPPIQHHINNHLTWITTLAEHKHQFKKCFGVCITGWQRYDHYAVLCELLPVGIPSLCLCLRVLTHESFTEADHDSVSQQLGFSHRINVIPFPRPQVIEQGMQFPGYRVYIGVQMWSNFVCKYQAISNSEGMLGWFSDYQRSKNFTNPVQVESIMKPLQEVLQNLTELRSHFIPWLLEIFYEDTVEEWVGSFIDPLLEKLSQGGRSPTSVAILEGPSQQSSKRHHRFRLF</sequence>
<feature type="region of interest" description="Disordered" evidence="5">
    <location>
        <begin position="33"/>
        <end position="72"/>
    </location>
</feature>
<dbReference type="PANTHER" id="PTHR21040:SF8">
    <property type="entry name" value="BCDNA.GH04120"/>
    <property type="match status" value="1"/>
</dbReference>
<evidence type="ECO:0000313" key="8">
    <source>
        <dbReference type="Proteomes" id="UP000283509"/>
    </source>
</evidence>
<name>A0A3R7PX99_PENVA</name>
<dbReference type="InterPro" id="IPR015883">
    <property type="entry name" value="Glyco_hydro_20_cat"/>
</dbReference>
<dbReference type="Pfam" id="PF00728">
    <property type="entry name" value="Glyco_hydro_20"/>
    <property type="match status" value="1"/>
</dbReference>
<dbReference type="OrthoDB" id="47475at2759"/>
<keyword evidence="8" id="KW-1185">Reference proteome</keyword>
<evidence type="ECO:0000259" key="6">
    <source>
        <dbReference type="Pfam" id="PF00728"/>
    </source>
</evidence>
<dbReference type="GO" id="GO:0004563">
    <property type="term" value="F:beta-N-acetylhexosaminidase activity"/>
    <property type="evidence" value="ECO:0007669"/>
    <property type="project" value="UniProtKB-EC"/>
</dbReference>
<dbReference type="STRING" id="6689.A0A3R7PX99"/>
<dbReference type="Proteomes" id="UP000283509">
    <property type="component" value="Unassembled WGS sequence"/>
</dbReference>
<dbReference type="EMBL" id="QCYY01000245">
    <property type="protein sequence ID" value="ROT85581.1"/>
    <property type="molecule type" value="Genomic_DNA"/>
</dbReference>
<evidence type="ECO:0000256" key="4">
    <source>
        <dbReference type="ARBA" id="ARBA00022801"/>
    </source>
</evidence>
<keyword evidence="4" id="KW-0378">Hydrolase</keyword>
<comment type="similarity">
    <text evidence="2">Belongs to the glycosyl hydrolase 20 family.</text>
</comment>
<dbReference type="InterPro" id="IPR038901">
    <property type="entry name" value="HEXDC-like"/>
</dbReference>
<evidence type="ECO:0000256" key="1">
    <source>
        <dbReference type="ARBA" id="ARBA00001231"/>
    </source>
</evidence>
<dbReference type="EC" id="3.2.1.52" evidence="3"/>
<reference evidence="7 8" key="1">
    <citation type="submission" date="2018-04" db="EMBL/GenBank/DDBJ databases">
        <authorList>
            <person name="Zhang X."/>
            <person name="Yuan J."/>
            <person name="Li F."/>
            <person name="Xiang J."/>
        </authorList>
    </citation>
    <scope>NUCLEOTIDE SEQUENCE [LARGE SCALE GENOMIC DNA]</scope>
    <source>
        <tissue evidence="7">Muscle</tissue>
    </source>
</reference>
<evidence type="ECO:0000256" key="5">
    <source>
        <dbReference type="SAM" id="MobiDB-lite"/>
    </source>
</evidence>
<dbReference type="PANTHER" id="PTHR21040">
    <property type="entry name" value="BCDNA.GH04120"/>
    <property type="match status" value="1"/>
</dbReference>
<dbReference type="SUPFAM" id="SSF51445">
    <property type="entry name" value="(Trans)glycosidases"/>
    <property type="match status" value="1"/>
</dbReference>
<evidence type="ECO:0000256" key="2">
    <source>
        <dbReference type="ARBA" id="ARBA00006285"/>
    </source>
</evidence>
<protein>
    <recommendedName>
        <fullName evidence="3">beta-N-acetylhexosaminidase</fullName>
        <ecNumber evidence="3">3.2.1.52</ecNumber>
    </recommendedName>
</protein>
<dbReference type="InterPro" id="IPR017853">
    <property type="entry name" value="GH"/>
</dbReference>
<feature type="domain" description="Glycoside hydrolase family 20 catalytic" evidence="6">
    <location>
        <begin position="138"/>
        <end position="284"/>
    </location>
</feature>
<evidence type="ECO:0000256" key="3">
    <source>
        <dbReference type="ARBA" id="ARBA00012663"/>
    </source>
</evidence>
<gene>
    <name evidence="7" type="ORF">C7M84_011493</name>
</gene>
<dbReference type="Gene3D" id="3.20.20.80">
    <property type="entry name" value="Glycosidases"/>
    <property type="match status" value="1"/>
</dbReference>